<evidence type="ECO:0000313" key="1">
    <source>
        <dbReference type="EMBL" id="EST45795.1"/>
    </source>
</evidence>
<reference evidence="2" key="2">
    <citation type="submission" date="2020-12" db="EMBL/GenBank/DDBJ databases">
        <title>New Spironucleus salmonicida genome in near-complete chromosomes.</title>
        <authorList>
            <person name="Xu F."/>
            <person name="Kurt Z."/>
            <person name="Jimenez-Gonzalez A."/>
            <person name="Astvaldsson A."/>
            <person name="Andersson J.O."/>
            <person name="Svard S.G."/>
        </authorList>
    </citation>
    <scope>NUCLEOTIDE SEQUENCE</scope>
    <source>
        <strain evidence="2">ATCC 50377</strain>
    </source>
</reference>
<name>V6LMD5_9EUKA</name>
<protein>
    <submittedName>
        <fullName evidence="1">Uncharacterized protein</fullName>
    </submittedName>
</protein>
<gene>
    <name evidence="1" type="ORF">SS50377_14369</name>
    <name evidence="2" type="ORF">SS50377_22040</name>
</gene>
<sequence>MKRKYSHRPEVEFNSLVAPPGYIPALVRGDYGFAGILDNIQHAELTKLKKLVVQDVLSVDTTPQRINNNYQLKQQQLVCNQEQCIVKNNYNKLKNEEFKFLNGLDEDIIDQTQIQHLKPWEIQQFLKDNSIPDSIFLQELHKNKYFQINNSNIVITFD</sequence>
<dbReference type="AlphaFoldDB" id="V6LMD5"/>
<accession>V6LMD5</accession>
<organism evidence="1">
    <name type="scientific">Spironucleus salmonicida</name>
    <dbReference type="NCBI Taxonomy" id="348837"/>
    <lineage>
        <taxon>Eukaryota</taxon>
        <taxon>Metamonada</taxon>
        <taxon>Diplomonadida</taxon>
        <taxon>Hexamitidae</taxon>
        <taxon>Hexamitinae</taxon>
        <taxon>Spironucleus</taxon>
    </lineage>
</organism>
<evidence type="ECO:0000313" key="2">
    <source>
        <dbReference type="EMBL" id="KAH0576476.1"/>
    </source>
</evidence>
<dbReference type="VEuPathDB" id="GiardiaDB:SS50377_22040"/>
<reference evidence="1 2" key="1">
    <citation type="journal article" date="2014" name="PLoS Genet.">
        <title>The Genome of Spironucleus salmonicida Highlights a Fish Pathogen Adapted to Fluctuating Environments.</title>
        <authorList>
            <person name="Xu F."/>
            <person name="Jerlstrom-Hultqvist J."/>
            <person name="Einarsson E."/>
            <person name="Astvaldsson A."/>
            <person name="Svard S.G."/>
            <person name="Andersson J.O."/>
        </authorList>
    </citation>
    <scope>NUCLEOTIDE SEQUENCE</scope>
    <source>
        <strain evidence="2">ATCC 50377</strain>
    </source>
</reference>
<dbReference type="EMBL" id="AUWU02000002">
    <property type="protein sequence ID" value="KAH0576476.1"/>
    <property type="molecule type" value="Genomic_DNA"/>
</dbReference>
<dbReference type="EMBL" id="KI546089">
    <property type="protein sequence ID" value="EST45795.1"/>
    <property type="molecule type" value="Genomic_DNA"/>
</dbReference>
<keyword evidence="3" id="KW-1185">Reference proteome</keyword>
<proteinExistence type="predicted"/>
<evidence type="ECO:0000313" key="3">
    <source>
        <dbReference type="Proteomes" id="UP000018208"/>
    </source>
</evidence>
<dbReference type="Proteomes" id="UP000018208">
    <property type="component" value="Unassembled WGS sequence"/>
</dbReference>